<dbReference type="GO" id="GO:0005576">
    <property type="term" value="C:extracellular region"/>
    <property type="evidence" value="ECO:0007669"/>
    <property type="project" value="UniProtKB-SubCell"/>
</dbReference>
<sequence>MGGLKNCALIKWIFIFNLATGLAPVLILAEVSANLSTLFPTLKVNFYSLPSTNDQPVKNSEVNASQPFNTTTNNTDEYWNFEASIPEDPHHCLSEETSSCDPSDPYRTIDGSCNNLIHPTWGAVNDCYFRYQPPSYGDFETIPKSKNGDPLPPARDLIVNIFKNVHRPSPNISFMFTIYGQTVAHDLSRAENFNILEPCCEGLPYHESCLPIPIRSNDSFYSQFNITCLNIHRTQACDICNTMNREQVNAVTAALDASNIYASENERLMDIRANDGTGMLRTNATEHGDLLPADQGPYHVFCRQKKLYTCFKAGDVRGNQHAFLTGISTYYMREHNRIAKYLKKKNPHWEEEKLFQEARRITAATMQCITYKEYLPVLLGQYIMEQFNLTVKNGSEGSTYNPKIRLGVNNEFSTAAFRLHSMVPKDVDSMGSRLKDYYSKPELIHAGEMEGIMQKSYKMPSQEYDHYFVEDVSNYMAQRNGQPFGLDLVSLDIQRGRDHGLAPYVVMVRFCSEGRLNITTFDDLAPLLMTEENAEMLKENYASVEDIDLFVGIQMEHPFPGSIVGPTASCIIALQFYYTKFGDRFFFEHIGEIPSFSEAQRNSIRQCSLSRLLCDNSDITHLQKNIMLLPSDTNPEVPCEDIPEIDLSLWIESPPHENNTTVDSFLSLLLAHYYL</sequence>
<reference evidence="7" key="2">
    <citation type="submission" date="2020-06" db="EMBL/GenBank/DDBJ databases">
        <authorList>
            <person name="Sheffer M."/>
        </authorList>
    </citation>
    <scope>NUCLEOTIDE SEQUENCE</scope>
</reference>
<evidence type="ECO:0000256" key="1">
    <source>
        <dbReference type="ARBA" id="ARBA00004613"/>
    </source>
</evidence>
<dbReference type="GO" id="GO:0004601">
    <property type="term" value="F:peroxidase activity"/>
    <property type="evidence" value="ECO:0007669"/>
    <property type="project" value="UniProtKB-KW"/>
</dbReference>
<dbReference type="EMBL" id="JABXBU010002228">
    <property type="protein sequence ID" value="KAF8771505.1"/>
    <property type="molecule type" value="Genomic_DNA"/>
</dbReference>
<keyword evidence="6" id="KW-1133">Transmembrane helix</keyword>
<dbReference type="InterPro" id="IPR019791">
    <property type="entry name" value="Haem_peroxidase_animal"/>
</dbReference>
<dbReference type="GO" id="GO:0020037">
    <property type="term" value="F:heme binding"/>
    <property type="evidence" value="ECO:0007669"/>
    <property type="project" value="InterPro"/>
</dbReference>
<keyword evidence="6" id="KW-0812">Transmembrane</keyword>
<evidence type="ECO:0000256" key="3">
    <source>
        <dbReference type="ARBA" id="ARBA00022559"/>
    </source>
</evidence>
<dbReference type="InterPro" id="IPR010255">
    <property type="entry name" value="Haem_peroxidase_sf"/>
</dbReference>
<dbReference type="Proteomes" id="UP000807504">
    <property type="component" value="Unassembled WGS sequence"/>
</dbReference>
<evidence type="ECO:0000313" key="7">
    <source>
        <dbReference type="EMBL" id="KAF8771505.1"/>
    </source>
</evidence>
<feature type="transmembrane region" description="Helical" evidence="6">
    <location>
        <begin position="12"/>
        <end position="29"/>
    </location>
</feature>
<dbReference type="PRINTS" id="PR00457">
    <property type="entry name" value="ANPEROXIDASE"/>
</dbReference>
<keyword evidence="5" id="KW-0479">Metal-binding</keyword>
<evidence type="ECO:0000256" key="2">
    <source>
        <dbReference type="ARBA" id="ARBA00022525"/>
    </source>
</evidence>
<protein>
    <submittedName>
        <fullName evidence="7">Peroxidase like protein</fullName>
    </submittedName>
</protein>
<keyword evidence="4" id="KW-0732">Signal</keyword>
<keyword evidence="5" id="KW-0349">Heme</keyword>
<name>A0A8T0EHW6_ARGBR</name>
<comment type="caution">
    <text evidence="7">The sequence shown here is derived from an EMBL/GenBank/DDBJ whole genome shotgun (WGS) entry which is preliminary data.</text>
</comment>
<dbReference type="SUPFAM" id="SSF48113">
    <property type="entry name" value="Heme-dependent peroxidases"/>
    <property type="match status" value="1"/>
</dbReference>
<evidence type="ECO:0000256" key="5">
    <source>
        <dbReference type="PIRSR" id="PIRSR619791-2"/>
    </source>
</evidence>
<dbReference type="GO" id="GO:0006979">
    <property type="term" value="P:response to oxidative stress"/>
    <property type="evidence" value="ECO:0007669"/>
    <property type="project" value="InterPro"/>
</dbReference>
<dbReference type="FunFam" id="1.10.640.10:FF:000003">
    <property type="entry name" value="chorion peroxidase"/>
    <property type="match status" value="1"/>
</dbReference>
<feature type="binding site" description="axial binding residue" evidence="5">
    <location>
        <position position="420"/>
    </location>
    <ligand>
        <name>heme b</name>
        <dbReference type="ChEBI" id="CHEBI:60344"/>
    </ligand>
    <ligandPart>
        <name>Fe</name>
        <dbReference type="ChEBI" id="CHEBI:18248"/>
    </ligandPart>
</feature>
<gene>
    <name evidence="7" type="ORF">HNY73_018918</name>
</gene>
<evidence type="ECO:0000256" key="6">
    <source>
        <dbReference type="SAM" id="Phobius"/>
    </source>
</evidence>
<keyword evidence="3 7" id="KW-0560">Oxidoreductase</keyword>
<dbReference type="InterPro" id="IPR037120">
    <property type="entry name" value="Haem_peroxidase_sf_animal"/>
</dbReference>
<dbReference type="Gene3D" id="1.10.640.10">
    <property type="entry name" value="Haem peroxidase domain superfamily, animal type"/>
    <property type="match status" value="1"/>
</dbReference>
<reference evidence="7" key="1">
    <citation type="journal article" date="2020" name="bioRxiv">
        <title>Chromosome-level reference genome of the European wasp spider Argiope bruennichi: a resource for studies on range expansion and evolutionary adaptation.</title>
        <authorList>
            <person name="Sheffer M.M."/>
            <person name="Hoppe A."/>
            <person name="Krehenwinkel H."/>
            <person name="Uhl G."/>
            <person name="Kuss A.W."/>
            <person name="Jensen L."/>
            <person name="Jensen C."/>
            <person name="Gillespie R.G."/>
            <person name="Hoff K.J."/>
            <person name="Prost S."/>
        </authorList>
    </citation>
    <scope>NUCLEOTIDE SEQUENCE</scope>
</reference>
<organism evidence="7 8">
    <name type="scientific">Argiope bruennichi</name>
    <name type="common">Wasp spider</name>
    <name type="synonym">Aranea bruennichi</name>
    <dbReference type="NCBI Taxonomy" id="94029"/>
    <lineage>
        <taxon>Eukaryota</taxon>
        <taxon>Metazoa</taxon>
        <taxon>Ecdysozoa</taxon>
        <taxon>Arthropoda</taxon>
        <taxon>Chelicerata</taxon>
        <taxon>Arachnida</taxon>
        <taxon>Araneae</taxon>
        <taxon>Araneomorphae</taxon>
        <taxon>Entelegynae</taxon>
        <taxon>Araneoidea</taxon>
        <taxon>Araneidae</taxon>
        <taxon>Argiope</taxon>
    </lineage>
</organism>
<dbReference type="AlphaFoldDB" id="A0A8T0EHW6"/>
<dbReference type="PANTHER" id="PTHR11475:SF143">
    <property type="entry name" value="PUTATIVE-RELATED"/>
    <property type="match status" value="1"/>
</dbReference>
<keyword evidence="6" id="KW-0472">Membrane</keyword>
<dbReference type="PANTHER" id="PTHR11475">
    <property type="entry name" value="OXIDASE/PEROXIDASE"/>
    <property type="match status" value="1"/>
</dbReference>
<accession>A0A8T0EHW6</accession>
<dbReference type="PROSITE" id="PS50292">
    <property type="entry name" value="PEROXIDASE_3"/>
    <property type="match status" value="1"/>
</dbReference>
<proteinExistence type="predicted"/>
<dbReference type="GO" id="GO:0046872">
    <property type="term" value="F:metal ion binding"/>
    <property type="evidence" value="ECO:0007669"/>
    <property type="project" value="UniProtKB-KW"/>
</dbReference>
<evidence type="ECO:0000256" key="4">
    <source>
        <dbReference type="ARBA" id="ARBA00022729"/>
    </source>
</evidence>
<dbReference type="Pfam" id="PF03098">
    <property type="entry name" value="An_peroxidase"/>
    <property type="match status" value="1"/>
</dbReference>
<keyword evidence="3 7" id="KW-0575">Peroxidase</keyword>
<keyword evidence="2" id="KW-0964">Secreted</keyword>
<comment type="subcellular location">
    <subcellularLocation>
        <location evidence="1">Secreted</location>
    </subcellularLocation>
</comment>
<evidence type="ECO:0000313" key="8">
    <source>
        <dbReference type="Proteomes" id="UP000807504"/>
    </source>
</evidence>
<keyword evidence="8" id="KW-1185">Reference proteome</keyword>
<keyword evidence="5" id="KW-0408">Iron</keyword>
<dbReference type="CDD" id="cd09823">
    <property type="entry name" value="peroxinectin_like"/>
    <property type="match status" value="1"/>
</dbReference>